<dbReference type="Pfam" id="PF00550">
    <property type="entry name" value="PP-binding"/>
    <property type="match status" value="1"/>
</dbReference>
<dbReference type="InterPro" id="IPR020845">
    <property type="entry name" value="AMP-binding_CS"/>
</dbReference>
<dbReference type="InterPro" id="IPR036291">
    <property type="entry name" value="NAD(P)-bd_dom_sf"/>
</dbReference>
<dbReference type="SUPFAM" id="SSF51735">
    <property type="entry name" value="NAD(P)-binding Rossmann-fold domains"/>
    <property type="match status" value="1"/>
</dbReference>
<proteinExistence type="predicted"/>
<name>A0AAE8N670_9PEZI</name>
<dbReference type="InterPro" id="IPR009081">
    <property type="entry name" value="PP-bd_ACP"/>
</dbReference>
<dbReference type="InterPro" id="IPR036736">
    <property type="entry name" value="ACP-like_sf"/>
</dbReference>
<evidence type="ECO:0000256" key="1">
    <source>
        <dbReference type="ARBA" id="ARBA00022450"/>
    </source>
</evidence>
<dbReference type="GO" id="GO:0031177">
    <property type="term" value="F:phosphopantetheine binding"/>
    <property type="evidence" value="ECO:0007669"/>
    <property type="project" value="InterPro"/>
</dbReference>
<dbReference type="SUPFAM" id="SSF56801">
    <property type="entry name" value="Acetyl-CoA synthetase-like"/>
    <property type="match status" value="1"/>
</dbReference>
<keyword evidence="1" id="KW-0596">Phosphopantetheine</keyword>
<dbReference type="Gene3D" id="1.10.1200.10">
    <property type="entry name" value="ACP-like"/>
    <property type="match status" value="1"/>
</dbReference>
<reference evidence="5" key="1">
    <citation type="submission" date="2018-03" db="EMBL/GenBank/DDBJ databases">
        <authorList>
            <person name="Guldener U."/>
        </authorList>
    </citation>
    <scope>NUCLEOTIDE SEQUENCE</scope>
</reference>
<dbReference type="PANTHER" id="PTHR43439">
    <property type="entry name" value="PHENYLACETATE-COENZYME A LIGASE"/>
    <property type="match status" value="1"/>
</dbReference>
<dbReference type="InterPro" id="IPR051414">
    <property type="entry name" value="Adenylate-forming_Reductase"/>
</dbReference>
<protein>
    <submittedName>
        <fullName evidence="5">Related to NRPS-like enzyme</fullName>
    </submittedName>
</protein>
<keyword evidence="3" id="KW-0521">NADP</keyword>
<dbReference type="Proteomes" id="UP001187682">
    <property type="component" value="Unassembled WGS sequence"/>
</dbReference>
<dbReference type="Pfam" id="PF23562">
    <property type="entry name" value="AMP-binding_C_3"/>
    <property type="match status" value="1"/>
</dbReference>
<organism evidence="5 6">
    <name type="scientific">Cephalotrichum gorgonifer</name>
    <dbReference type="NCBI Taxonomy" id="2041049"/>
    <lineage>
        <taxon>Eukaryota</taxon>
        <taxon>Fungi</taxon>
        <taxon>Dikarya</taxon>
        <taxon>Ascomycota</taxon>
        <taxon>Pezizomycotina</taxon>
        <taxon>Sordariomycetes</taxon>
        <taxon>Hypocreomycetidae</taxon>
        <taxon>Microascales</taxon>
        <taxon>Microascaceae</taxon>
        <taxon>Cephalotrichum</taxon>
    </lineage>
</organism>
<evidence type="ECO:0000313" key="5">
    <source>
        <dbReference type="EMBL" id="SPO05575.1"/>
    </source>
</evidence>
<dbReference type="Gene3D" id="3.40.50.720">
    <property type="entry name" value="NAD(P)-binding Rossmann-like Domain"/>
    <property type="match status" value="1"/>
</dbReference>
<evidence type="ECO:0000256" key="2">
    <source>
        <dbReference type="ARBA" id="ARBA00022553"/>
    </source>
</evidence>
<keyword evidence="6" id="KW-1185">Reference proteome</keyword>
<dbReference type="SMART" id="SM00823">
    <property type="entry name" value="PKS_PP"/>
    <property type="match status" value="1"/>
</dbReference>
<dbReference type="InterPro" id="IPR000873">
    <property type="entry name" value="AMP-dep_synth/lig_dom"/>
</dbReference>
<dbReference type="PANTHER" id="PTHR43439:SF2">
    <property type="entry name" value="ENZYME, PUTATIVE (JCVI)-RELATED"/>
    <property type="match status" value="1"/>
</dbReference>
<accession>A0AAE8N670</accession>
<comment type="caution">
    <text evidence="5">The sequence shown here is derived from an EMBL/GenBank/DDBJ whole genome shotgun (WGS) entry which is preliminary data.</text>
</comment>
<evidence type="ECO:0000259" key="4">
    <source>
        <dbReference type="PROSITE" id="PS50075"/>
    </source>
</evidence>
<dbReference type="InterPro" id="IPR042099">
    <property type="entry name" value="ANL_N_sf"/>
</dbReference>
<dbReference type="SUPFAM" id="SSF47336">
    <property type="entry name" value="ACP-like"/>
    <property type="match status" value="1"/>
</dbReference>
<dbReference type="PROSITE" id="PS50075">
    <property type="entry name" value="CARRIER"/>
    <property type="match status" value="1"/>
</dbReference>
<dbReference type="EMBL" id="ONZQ02000013">
    <property type="protein sequence ID" value="SPO05575.1"/>
    <property type="molecule type" value="Genomic_DNA"/>
</dbReference>
<dbReference type="AlphaFoldDB" id="A0AAE8N670"/>
<dbReference type="InterPro" id="IPR013120">
    <property type="entry name" value="FAR_NAD-bd"/>
</dbReference>
<feature type="domain" description="Carrier" evidence="4">
    <location>
        <begin position="550"/>
        <end position="632"/>
    </location>
</feature>
<sequence>MSVVDTPKDLVGDQPTQAFGARTIDELVRLCALQDANHIAVVESHTDDTGPTEYTAKQIDHFAHQAALIYSQKYGIEPRKQSDEDQRIIAISGNGDFDYLITVLALEKLGHAILFLSPRLSNEGCAQLLRASKSSLFLIQRSHKLLDQKLDEASLGVSVGTMAARSEYDTPPTPGGNADSHLTHGLDLTREKQSLAWILHSSGSTGTPRLVRVTNKSALARFTANLDAFGLDTLSTVPLFHALGLSNLFRAFICHRTVHLYSKLPIATQELVQATGARGYRLFSAVPFTVKLLAESAAGIEFLRSFETVTTGGSPMPKDLGDELVRQGVRLTINYGSSETGTLLTSARPSGDDEWDWLRRPREDGHSIHFEKLGADIYELICTKEWPMISDSNQEDGSWRTKDLFAKHPTIPDAFKYVGRLDDVMVLENGEKVNPIAVEAEITSSPLVDACIIFGTGRSAAGVAVVPSSSTLSLTEDEVRSTLWPVINESQRTLPTYARFTPDMLLILPAGSEIPRTDKSTVIRPKFLHLYLEQINDIYDRQEVGQETRQFSEQELVEFLSTQLEKLVGAPIETGLDTSLDFSAMGLNSLQAIQLRSLILKHVDLGGSTLGLNVVFDFPTVELLAKEVTRISSGAEATDTNVEDEQEAEEMIARYGGFARTPRGARQGQHVILTGATGSLGAHILAKLALSTGAVTVYCLVRASSNVHAQSRVEQSLRERRLRDKFPERLPENIVCLAADMSDPTLGLGQWLFSKLARKVDSVYHCGWTVNFNQRLRTFEKDCIAGVHHLINLCTASNHASPARFIFFSSVGAILNTQEAIFPERLAGSISETNPTGYSRSKYVGEKICAKAAAEVGLPVAILRIGQIVGDTTHGIWNTSEASPLMIRSAKTIGALPALSESVRWLPVDEVAQIALEIGSSSGLVTEQAPVFNLVNPNALRWTEDLLPLFAKGGLTFETVAPSDWLLKLEQSDPDANTNPTRKLLDYFREQCKPEPCSLRVWKLNLEYKLSNGQKACSLRVWELNLGSVFLATVNGGRETYTSPKIRIHCTEKQTRATTWDRGIVHQLHR</sequence>
<dbReference type="PROSITE" id="PS00455">
    <property type="entry name" value="AMP_BINDING"/>
    <property type="match status" value="1"/>
</dbReference>
<dbReference type="Gene3D" id="3.40.50.12780">
    <property type="entry name" value="N-terminal domain of ligase-like"/>
    <property type="match status" value="1"/>
</dbReference>
<evidence type="ECO:0000313" key="6">
    <source>
        <dbReference type="Proteomes" id="UP001187682"/>
    </source>
</evidence>
<gene>
    <name evidence="5" type="ORF">DNG_08262</name>
</gene>
<dbReference type="InterPro" id="IPR006162">
    <property type="entry name" value="Ppantetheine_attach_site"/>
</dbReference>
<keyword evidence="2" id="KW-0597">Phosphoprotein</keyword>
<dbReference type="PROSITE" id="PS00012">
    <property type="entry name" value="PHOSPHOPANTETHEINE"/>
    <property type="match status" value="1"/>
</dbReference>
<evidence type="ECO:0000256" key="3">
    <source>
        <dbReference type="ARBA" id="ARBA00022857"/>
    </source>
</evidence>
<dbReference type="Pfam" id="PF00501">
    <property type="entry name" value="AMP-binding"/>
    <property type="match status" value="1"/>
</dbReference>
<dbReference type="Pfam" id="PF07993">
    <property type="entry name" value="NAD_binding_4"/>
    <property type="match status" value="1"/>
</dbReference>
<dbReference type="InterPro" id="IPR020806">
    <property type="entry name" value="PKS_PP-bd"/>
</dbReference>